<dbReference type="Gene3D" id="1.10.260.40">
    <property type="entry name" value="lambda repressor-like DNA-binding domains"/>
    <property type="match status" value="1"/>
</dbReference>
<dbReference type="AlphaFoldDB" id="A0A177L365"/>
<dbReference type="Pfam" id="PF01381">
    <property type="entry name" value="HTH_3"/>
    <property type="match status" value="1"/>
</dbReference>
<evidence type="ECO:0000256" key="1">
    <source>
        <dbReference type="ARBA" id="ARBA00023125"/>
    </source>
</evidence>
<dbReference type="Proteomes" id="UP000076935">
    <property type="component" value="Unassembled WGS sequence"/>
</dbReference>
<reference evidence="3 4" key="1">
    <citation type="submission" date="2016-01" db="EMBL/GenBank/DDBJ databases">
        <title>Investigation of taxonomic status of Bacillus aminovorans.</title>
        <authorList>
            <person name="Verma A."/>
            <person name="Pal Y."/>
            <person name="Krishnamurthi S."/>
        </authorList>
    </citation>
    <scope>NUCLEOTIDE SEQUENCE [LARGE SCALE GENOMIC DNA]</scope>
    <source>
        <strain evidence="3 4">DSM 1314</strain>
    </source>
</reference>
<dbReference type="RefSeq" id="WP_063966380.1">
    <property type="nucleotide sequence ID" value="NZ_JBCNAN010000022.1"/>
</dbReference>
<evidence type="ECO:0000259" key="2">
    <source>
        <dbReference type="PROSITE" id="PS50943"/>
    </source>
</evidence>
<organism evidence="3 4">
    <name type="scientific">Domibacillus aminovorans</name>
    <dbReference type="NCBI Taxonomy" id="29332"/>
    <lineage>
        <taxon>Bacteria</taxon>
        <taxon>Bacillati</taxon>
        <taxon>Bacillota</taxon>
        <taxon>Bacilli</taxon>
        <taxon>Bacillales</taxon>
        <taxon>Bacillaceae</taxon>
        <taxon>Domibacillus</taxon>
    </lineage>
</organism>
<dbReference type="EMBL" id="LQWY01000053">
    <property type="protein sequence ID" value="OAH60108.1"/>
    <property type="molecule type" value="Genomic_DNA"/>
</dbReference>
<sequence>MKTLGERLKTLRLSQNTKRSQKEFGKLFDLSESTIGMYERNERKPDYEILQKFAEHFSVSIDYLVTGKESNVAKANLSDDEKEMMEFFNNPELNLFFKEMAESPEEQVEELREFWKIIKKRGLHKK</sequence>
<protein>
    <recommendedName>
        <fullName evidence="2">HTH cro/C1-type domain-containing protein</fullName>
    </recommendedName>
</protein>
<dbReference type="PANTHER" id="PTHR46558:SF11">
    <property type="entry name" value="HTH-TYPE TRANSCRIPTIONAL REGULATOR XRE"/>
    <property type="match status" value="1"/>
</dbReference>
<proteinExistence type="predicted"/>
<dbReference type="InterPro" id="IPR001387">
    <property type="entry name" value="Cro/C1-type_HTH"/>
</dbReference>
<name>A0A177L365_9BACI</name>
<gene>
    <name evidence="3" type="ORF">AWH49_18055</name>
</gene>
<dbReference type="PANTHER" id="PTHR46558">
    <property type="entry name" value="TRACRIPTIONAL REGULATORY PROTEIN-RELATED-RELATED"/>
    <property type="match status" value="1"/>
</dbReference>
<comment type="caution">
    <text evidence="3">The sequence shown here is derived from an EMBL/GenBank/DDBJ whole genome shotgun (WGS) entry which is preliminary data.</text>
</comment>
<dbReference type="GO" id="GO:0003677">
    <property type="term" value="F:DNA binding"/>
    <property type="evidence" value="ECO:0007669"/>
    <property type="project" value="UniProtKB-KW"/>
</dbReference>
<dbReference type="CDD" id="cd00093">
    <property type="entry name" value="HTH_XRE"/>
    <property type="match status" value="1"/>
</dbReference>
<feature type="domain" description="HTH cro/C1-type" evidence="2">
    <location>
        <begin position="8"/>
        <end position="64"/>
    </location>
</feature>
<dbReference type="SMART" id="SM00530">
    <property type="entry name" value="HTH_XRE"/>
    <property type="match status" value="1"/>
</dbReference>
<keyword evidence="1" id="KW-0238">DNA-binding</keyword>
<dbReference type="SUPFAM" id="SSF47413">
    <property type="entry name" value="lambda repressor-like DNA-binding domains"/>
    <property type="match status" value="1"/>
</dbReference>
<keyword evidence="4" id="KW-1185">Reference proteome</keyword>
<dbReference type="InterPro" id="IPR010982">
    <property type="entry name" value="Lambda_DNA-bd_dom_sf"/>
</dbReference>
<evidence type="ECO:0000313" key="3">
    <source>
        <dbReference type="EMBL" id="OAH60108.1"/>
    </source>
</evidence>
<evidence type="ECO:0000313" key="4">
    <source>
        <dbReference type="Proteomes" id="UP000076935"/>
    </source>
</evidence>
<dbReference type="PROSITE" id="PS50943">
    <property type="entry name" value="HTH_CROC1"/>
    <property type="match status" value="1"/>
</dbReference>
<accession>A0A177L365</accession>